<reference evidence="2" key="1">
    <citation type="submission" date="2019-09" db="EMBL/GenBank/DDBJ databases">
        <title>Draft genome information of white flower Hibiscus syriacus.</title>
        <authorList>
            <person name="Kim Y.-M."/>
        </authorList>
    </citation>
    <scope>NUCLEOTIDE SEQUENCE [LARGE SCALE GENOMIC DNA]</scope>
    <source>
        <strain evidence="2">YM2019G1</strain>
    </source>
</reference>
<dbReference type="Gene3D" id="1.10.10.1770">
    <property type="entry name" value="Gun4-like"/>
    <property type="match status" value="1"/>
</dbReference>
<dbReference type="EMBL" id="VEPZ02001069">
    <property type="protein sequence ID" value="KAE8696313.1"/>
    <property type="molecule type" value="Genomic_DNA"/>
</dbReference>
<dbReference type="PANTHER" id="PTHR34800:SF1">
    <property type="entry name" value="TETRAPYRROLE-BINDING PROTEIN, CHLOROPLASTIC"/>
    <property type="match status" value="1"/>
</dbReference>
<organism evidence="2 3">
    <name type="scientific">Hibiscus syriacus</name>
    <name type="common">Rose of Sharon</name>
    <dbReference type="NCBI Taxonomy" id="106335"/>
    <lineage>
        <taxon>Eukaryota</taxon>
        <taxon>Viridiplantae</taxon>
        <taxon>Streptophyta</taxon>
        <taxon>Embryophyta</taxon>
        <taxon>Tracheophyta</taxon>
        <taxon>Spermatophyta</taxon>
        <taxon>Magnoliopsida</taxon>
        <taxon>eudicotyledons</taxon>
        <taxon>Gunneridae</taxon>
        <taxon>Pentapetalae</taxon>
        <taxon>rosids</taxon>
        <taxon>malvids</taxon>
        <taxon>Malvales</taxon>
        <taxon>Malvaceae</taxon>
        <taxon>Malvoideae</taxon>
        <taxon>Hibiscus</taxon>
    </lineage>
</organism>
<dbReference type="Gene3D" id="1.25.40.620">
    <property type="match status" value="1"/>
</dbReference>
<dbReference type="GO" id="GO:0003676">
    <property type="term" value="F:nucleic acid binding"/>
    <property type="evidence" value="ECO:0007669"/>
    <property type="project" value="InterPro"/>
</dbReference>
<keyword evidence="3" id="KW-1185">Reference proteome</keyword>
<comment type="caution">
    <text evidence="2">The sequence shown here is derived from an EMBL/GenBank/DDBJ whole genome shotgun (WGS) entry which is preliminary data.</text>
</comment>
<evidence type="ECO:0000313" key="2">
    <source>
        <dbReference type="EMBL" id="KAE8696313.1"/>
    </source>
</evidence>
<dbReference type="Pfam" id="PF05419">
    <property type="entry name" value="GUN4"/>
    <property type="match status" value="1"/>
</dbReference>
<evidence type="ECO:0000313" key="3">
    <source>
        <dbReference type="Proteomes" id="UP000436088"/>
    </source>
</evidence>
<dbReference type="GO" id="GO:0046906">
    <property type="term" value="F:tetrapyrrole binding"/>
    <property type="evidence" value="ECO:0007669"/>
    <property type="project" value="TreeGrafter"/>
</dbReference>
<name>A0A6A2ZX88_HIBSY</name>
<dbReference type="FunFam" id="1.10.10.1770:FF:000001">
    <property type="entry name" value="Tetrapyrrole-binding protein, chloroplastic"/>
    <property type="match status" value="1"/>
</dbReference>
<dbReference type="Proteomes" id="UP000436088">
    <property type="component" value="Unassembled WGS sequence"/>
</dbReference>
<dbReference type="SUPFAM" id="SSF140869">
    <property type="entry name" value="GUN4-like"/>
    <property type="match status" value="1"/>
</dbReference>
<evidence type="ECO:0000259" key="1">
    <source>
        <dbReference type="Pfam" id="PF05419"/>
    </source>
</evidence>
<dbReference type="CDD" id="cd16383">
    <property type="entry name" value="GUN4"/>
    <property type="match status" value="1"/>
</dbReference>
<dbReference type="InterPro" id="IPR037215">
    <property type="entry name" value="GUN4-like_sf"/>
</dbReference>
<protein>
    <submittedName>
        <fullName evidence="2">Tetrapyrrole-binding protein</fullName>
    </submittedName>
</protein>
<dbReference type="AlphaFoldDB" id="A0A6A2ZX88"/>
<dbReference type="PANTHER" id="PTHR34800">
    <property type="entry name" value="TETRAPYRROLE-BINDING PROTEIN, CHLOROPLASTIC"/>
    <property type="match status" value="1"/>
</dbReference>
<sequence>MGSAEQDEYAAFKEKVRRTVFLDNLSPLVTESVLRTALDQCALVEMEKEKQSEVVVSTLSELPFMMSGMPRPVRARASVPEMFGDRPRKPGRNLHVHWLDPSDPNFEHQLEKEEKLAKQQGETLKANYKKYEMLDTLMADGTVRQPSTTAAATNILSTTTSLHSSTTTSSFNTLQHHLSAPNFRQADEETRRLLILLASEEKRGYVCFSEVQFIPETDLKVIDQAWRKHSNNKFGYSVQKNIWKKVDKDFTKLFLKLGWMKKLDTEIEQYNYRAFPNEFIWELDDQTPEGHLPLTNALRGTELFNCILRHPAFEGQQEQETGTGENGGVRDGTKTFGDKFFKPNYCL</sequence>
<gene>
    <name evidence="2" type="ORF">F3Y22_tig00110676pilonHSYRG00393</name>
</gene>
<feature type="domain" description="GUN4-like" evidence="1">
    <location>
        <begin position="165"/>
        <end position="311"/>
    </location>
</feature>
<dbReference type="GO" id="GO:0010019">
    <property type="term" value="P:chloroplast-nucleus signaling pathway"/>
    <property type="evidence" value="ECO:0007669"/>
    <property type="project" value="TreeGrafter"/>
</dbReference>
<proteinExistence type="predicted"/>
<dbReference type="SUPFAM" id="SSF54928">
    <property type="entry name" value="RNA-binding domain, RBD"/>
    <property type="match status" value="1"/>
</dbReference>
<dbReference type="InterPro" id="IPR035979">
    <property type="entry name" value="RBD_domain_sf"/>
</dbReference>
<accession>A0A6A2ZX88</accession>
<dbReference type="GO" id="GO:0009507">
    <property type="term" value="C:chloroplast"/>
    <property type="evidence" value="ECO:0007669"/>
    <property type="project" value="TreeGrafter"/>
</dbReference>
<dbReference type="InterPro" id="IPR008629">
    <property type="entry name" value="GUN4-like"/>
</dbReference>